<evidence type="ECO:0008006" key="3">
    <source>
        <dbReference type="Google" id="ProtNLM"/>
    </source>
</evidence>
<dbReference type="Proteomes" id="UP001165653">
    <property type="component" value="Unassembled WGS sequence"/>
</dbReference>
<gene>
    <name evidence="1" type="ORF">OJ996_07720</name>
</gene>
<accession>A0ABT3G1R2</accession>
<keyword evidence="2" id="KW-1185">Reference proteome</keyword>
<organism evidence="1 2">
    <name type="scientific">Luteolibacter rhizosphaerae</name>
    <dbReference type="NCBI Taxonomy" id="2989719"/>
    <lineage>
        <taxon>Bacteria</taxon>
        <taxon>Pseudomonadati</taxon>
        <taxon>Verrucomicrobiota</taxon>
        <taxon>Verrucomicrobiia</taxon>
        <taxon>Verrucomicrobiales</taxon>
        <taxon>Verrucomicrobiaceae</taxon>
        <taxon>Luteolibacter</taxon>
    </lineage>
</organism>
<sequence length="438" mass="47887">MKASLALAALILLAASFFGWRGHTRLAEVHAEHERLVEEGRALGIDGDAASGSGDAQTKSRRAEAVDKPAKVKAFAAELVAFAKEMEAAQKSGQQPGEEMQKKIFAIIDKMLELDASELKLLVAELRATSDLSEDMRNGILSFAVMMLANDHPAAALALFAESGDLMKDQGTSQHVLSSALARLAQDDPMAALDWIRKNAKEHPELAGEQAKRGVLAGAARQDPKLAFSLIAELGFESSHMAVRSIVDTAVSAEERKAMLAAMREHVKTLNGDAAKQVREQALNALGQNISQAGYDSAMTWLASSDLSAQEMEEFAQGVQPWQTKAETGKWITWMADKFPKEEIGPRMSMFMRQWANDDYKAAGEWLNDFKEGPTKEVAVKSYADAVLPYDPATAAEWSLTMPAGKEKTDLMAQIYRQWRSKDEAAAEKFAEENGIQR</sequence>
<proteinExistence type="predicted"/>
<comment type="caution">
    <text evidence="1">The sequence shown here is derived from an EMBL/GenBank/DDBJ whole genome shotgun (WGS) entry which is preliminary data.</text>
</comment>
<dbReference type="RefSeq" id="WP_264512925.1">
    <property type="nucleotide sequence ID" value="NZ_JAPDDR010000003.1"/>
</dbReference>
<evidence type="ECO:0000313" key="2">
    <source>
        <dbReference type="Proteomes" id="UP001165653"/>
    </source>
</evidence>
<dbReference type="EMBL" id="JAPDDR010000003">
    <property type="protein sequence ID" value="MCW1913456.1"/>
    <property type="molecule type" value="Genomic_DNA"/>
</dbReference>
<name>A0ABT3G1R2_9BACT</name>
<evidence type="ECO:0000313" key="1">
    <source>
        <dbReference type="EMBL" id="MCW1913456.1"/>
    </source>
</evidence>
<reference evidence="1" key="1">
    <citation type="submission" date="2022-10" db="EMBL/GenBank/DDBJ databases">
        <title>Luteolibacter sp. GHJ8, whole genome shotgun sequencing project.</title>
        <authorList>
            <person name="Zhao G."/>
            <person name="Shen L."/>
        </authorList>
    </citation>
    <scope>NUCLEOTIDE SEQUENCE</scope>
    <source>
        <strain evidence="1">GHJ8</strain>
    </source>
</reference>
<protein>
    <recommendedName>
        <fullName evidence="3">HEAT repeat protein</fullName>
    </recommendedName>
</protein>